<reference evidence="1 2" key="1">
    <citation type="submission" date="2011-02" db="EMBL/GenBank/DDBJ databases">
        <title>The Genome Sequence of Sphaeroforma arctica JP610.</title>
        <authorList>
            <consortium name="The Broad Institute Genome Sequencing Platform"/>
            <person name="Russ C."/>
            <person name="Cuomo C."/>
            <person name="Young S.K."/>
            <person name="Zeng Q."/>
            <person name="Gargeya S."/>
            <person name="Alvarado L."/>
            <person name="Berlin A."/>
            <person name="Chapman S.B."/>
            <person name="Chen Z."/>
            <person name="Freedman E."/>
            <person name="Gellesch M."/>
            <person name="Goldberg J."/>
            <person name="Griggs A."/>
            <person name="Gujja S."/>
            <person name="Heilman E."/>
            <person name="Heiman D."/>
            <person name="Howarth C."/>
            <person name="Mehta T."/>
            <person name="Neiman D."/>
            <person name="Pearson M."/>
            <person name="Roberts A."/>
            <person name="Saif S."/>
            <person name="Shea T."/>
            <person name="Shenoy N."/>
            <person name="Sisk P."/>
            <person name="Stolte C."/>
            <person name="Sykes S."/>
            <person name="White J."/>
            <person name="Yandava C."/>
            <person name="Burger G."/>
            <person name="Gray M.W."/>
            <person name="Holland P.W.H."/>
            <person name="King N."/>
            <person name="Lang F.B.F."/>
            <person name="Roger A.J."/>
            <person name="Ruiz-Trillo I."/>
            <person name="Haas B."/>
            <person name="Nusbaum C."/>
            <person name="Birren B."/>
        </authorList>
    </citation>
    <scope>NUCLEOTIDE SEQUENCE [LARGE SCALE GENOMIC DNA]</scope>
    <source>
        <strain evidence="1 2">JP610</strain>
    </source>
</reference>
<dbReference type="PANTHER" id="PTHR11183">
    <property type="entry name" value="GLYCOGENIN SUBFAMILY MEMBER"/>
    <property type="match status" value="1"/>
</dbReference>
<evidence type="ECO:0008006" key="3">
    <source>
        <dbReference type="Google" id="ProtNLM"/>
    </source>
</evidence>
<evidence type="ECO:0000313" key="2">
    <source>
        <dbReference type="Proteomes" id="UP000054560"/>
    </source>
</evidence>
<dbReference type="RefSeq" id="XP_014160451.1">
    <property type="nucleotide sequence ID" value="XM_014304976.1"/>
</dbReference>
<dbReference type="InterPro" id="IPR029044">
    <property type="entry name" value="Nucleotide-diphossugar_trans"/>
</dbReference>
<proteinExistence type="predicted"/>
<evidence type="ECO:0000313" key="1">
    <source>
        <dbReference type="EMBL" id="KNC86549.1"/>
    </source>
</evidence>
<dbReference type="Gene3D" id="3.90.550.10">
    <property type="entry name" value="Spore Coat Polysaccharide Biosynthesis Protein SpsA, Chain A"/>
    <property type="match status" value="1"/>
</dbReference>
<accession>A0A0L0GCB4</accession>
<dbReference type="EMBL" id="KQ241647">
    <property type="protein sequence ID" value="KNC86549.1"/>
    <property type="molecule type" value="Genomic_DNA"/>
</dbReference>
<organism evidence="1 2">
    <name type="scientific">Sphaeroforma arctica JP610</name>
    <dbReference type="NCBI Taxonomy" id="667725"/>
    <lineage>
        <taxon>Eukaryota</taxon>
        <taxon>Ichthyosporea</taxon>
        <taxon>Ichthyophonida</taxon>
        <taxon>Sphaeroforma</taxon>
    </lineage>
</organism>
<dbReference type="Proteomes" id="UP000054560">
    <property type="component" value="Unassembled WGS sequence"/>
</dbReference>
<protein>
    <recommendedName>
        <fullName evidence="3">Nucleotide-diphospho-sugar transferase domain-containing protein</fullName>
    </recommendedName>
</protein>
<sequence length="334" mass="39360">MGVRFRLLPQFVSRTAQIPGGSQTFWCMSFNKLGLFQWTEYKKIVYLDADMIFLKNVDYLLYYPMFTGSMTQCCDRHENMKPSGGLWIIEPSYNLYDLARVFTNEHDMSHDDGYNTGSSEWKFSDMQVISMMFGKGRKVDSQAARSLVFPESADSRQNIRALLALWSDEREKRVSNWRPLDNDLALAGPWDLTTMPLDVDEEYWYRASTHDRNHFDDIADRLQMPQERGRVWHALNESYDWVAMQCACIPSHDRGHDWFISVHLTCLTFNKPGQFRTLPELRYAVAGNETKIPECMKYYLNMWLDLYEQGMGNLKRTIWWQEEDPETTYKGPWD</sequence>
<name>A0A0L0GCB4_9EUKA</name>
<dbReference type="GeneID" id="25901826"/>
<dbReference type="AlphaFoldDB" id="A0A0L0GCB4"/>
<dbReference type="STRING" id="667725.A0A0L0GCB4"/>
<dbReference type="SUPFAM" id="SSF53448">
    <property type="entry name" value="Nucleotide-diphospho-sugar transferases"/>
    <property type="match status" value="1"/>
</dbReference>
<dbReference type="InterPro" id="IPR050587">
    <property type="entry name" value="GNT1/Glycosyltrans_8"/>
</dbReference>
<keyword evidence="2" id="KW-1185">Reference proteome</keyword>
<gene>
    <name evidence="1" type="ORF">SARC_01322</name>
</gene>
<dbReference type="OrthoDB" id="2014201at2759"/>